<feature type="domain" description="Pyruvate phosphate dikinase AMP/ATP-binding" evidence="3">
    <location>
        <begin position="15"/>
        <end position="313"/>
    </location>
</feature>
<reference evidence="4 5" key="1">
    <citation type="submission" date="2023-10" db="EMBL/GenBank/DDBJ databases">
        <title>A novel Glycoside Hydrolase 43-Like Enzyme from Clostrdium boliviensis is an Endo-xylanase, and a Candidate for Xylooligosaccharides Production from Different Xylan Substrates.</title>
        <authorList>
            <person name="Alvarez M.T."/>
            <person name="Rocabado-Villegas L.R."/>
            <person name="Salas-Veizaga D.M."/>
            <person name="Linares-Pasten J.A."/>
            <person name="Gudmundsdottir E.E."/>
            <person name="Hreggvidsson G.O."/>
            <person name="Adlercreutz P."/>
            <person name="Nordberg Karlsson E."/>
        </authorList>
    </citation>
    <scope>NUCLEOTIDE SEQUENCE [LARGE SCALE GENOMIC DNA]</scope>
    <source>
        <strain evidence="4 5">E-1</strain>
    </source>
</reference>
<dbReference type="Gene3D" id="3.50.30.10">
    <property type="entry name" value="Phosphohistidine domain"/>
    <property type="match status" value="1"/>
</dbReference>
<sequence>MTYILSMKHQQATLETVGGKGMSLSKMLTAGLPVPDGFHVTTEAYRLFVNTNEIQPQIIDALDGLDPGNTAKLEAASLQISSIFTKGEITDELKKEITAAYQKLGNVPVAVRSSATAEDLPGASFAGQQDTYLNIQGESEVLNAVKRCWASLWTARAISYRLINHIDQSTVALAVTVQKLIFSDAAGVLFTVNPVNGDRDEMLINAAWGLGEAVVSSLVTPDTIVISKTSEKISSYETADKQLMTIRTAKGTEEVPVSDPMRQKPALTDNQVEVLTKLGKTIEQYYQMPMDVEWALEKNQMYIVQARPITVLPPQWKPLEKGVIYTKGSLAEHLPSPVTPLFATLGMDLINQATHILWNHMFEDGVQKLWPEHGAYTTINGYTYMSCRFKPFLLITKSFSPKSIRRTYQKSVERSNIAQKEFAAVVTEWESKSMESMSAEQLLNGVRTVFGTACTYFTKIQLCLPAALTSETLLTKLFKGTAAKAGVPDISVLLLGMDTIALQSEKSLYKIGKWVSQYPDLSNYLRITSAADISRQFTSAVPPPMISDELWTQWKKQIQLHFVNYGRTAYEFDFSNPTPQEVLTPTFESIKSFTTGQGESPLTRQAESKKRRIEAAKAISNQLNGPRRKLFLKLLGWAQKTAPMREDVIFSMGMGHPVIRLMLNEVAQRLIKKGALSQPDEIYWLKETELSDLVNRLDRGETLQDMTGTIPGCREEWKKNQSYTSPPEIPEKKKKNAHSNPEKPEIINGNTVLYGIGTSFGTVTAPACVLYGPADFEKFNTGDILIAVTTTPAWTPLFASASAVVTDIGGPLSHSSIVAREYGIPAVMATHSATRKIQTGQIITVDGKTGTVMIHEK</sequence>
<evidence type="ECO:0000313" key="4">
    <source>
        <dbReference type="EMBL" id="MDW2800647.1"/>
    </source>
</evidence>
<feature type="domain" description="PEP-utilising enzyme mobile" evidence="2">
    <location>
        <begin position="780"/>
        <end position="850"/>
    </location>
</feature>
<dbReference type="InterPro" id="IPR051549">
    <property type="entry name" value="PEP_Utilizing_Enz"/>
</dbReference>
<feature type="region of interest" description="Disordered" evidence="1">
    <location>
        <begin position="714"/>
        <end position="744"/>
    </location>
</feature>
<evidence type="ECO:0000259" key="3">
    <source>
        <dbReference type="Pfam" id="PF01326"/>
    </source>
</evidence>
<keyword evidence="5" id="KW-1185">Reference proteome</keyword>
<dbReference type="Pfam" id="PF01326">
    <property type="entry name" value="PPDK_N"/>
    <property type="match status" value="1"/>
</dbReference>
<dbReference type="Gene3D" id="3.30.1490.20">
    <property type="entry name" value="ATP-grasp fold, A domain"/>
    <property type="match status" value="1"/>
</dbReference>
<proteinExistence type="predicted"/>
<dbReference type="SUPFAM" id="SSF56059">
    <property type="entry name" value="Glutathione synthetase ATP-binding domain-like"/>
    <property type="match status" value="1"/>
</dbReference>
<name>A0ABU4GUH9_9CLOT</name>
<dbReference type="Gene3D" id="3.30.470.20">
    <property type="entry name" value="ATP-grasp fold, B domain"/>
    <property type="match status" value="1"/>
</dbReference>
<dbReference type="PANTHER" id="PTHR43615">
    <property type="entry name" value="PHOSPHOENOLPYRUVATE SYNTHASE-RELATED"/>
    <property type="match status" value="1"/>
</dbReference>
<dbReference type="EMBL" id="JAWONS010000329">
    <property type="protein sequence ID" value="MDW2800647.1"/>
    <property type="molecule type" value="Genomic_DNA"/>
</dbReference>
<dbReference type="SUPFAM" id="SSF52009">
    <property type="entry name" value="Phosphohistidine domain"/>
    <property type="match status" value="1"/>
</dbReference>
<organism evidence="4 5">
    <name type="scientific">Clostridium boliviensis</name>
    <dbReference type="NCBI Taxonomy" id="318465"/>
    <lineage>
        <taxon>Bacteria</taxon>
        <taxon>Bacillati</taxon>
        <taxon>Bacillota</taxon>
        <taxon>Clostridia</taxon>
        <taxon>Eubacteriales</taxon>
        <taxon>Clostridiaceae</taxon>
        <taxon>Clostridium</taxon>
    </lineage>
</organism>
<protein>
    <submittedName>
        <fullName evidence="4">PEP/pyruvate-binding domain-containing protein</fullName>
    </submittedName>
</protein>
<evidence type="ECO:0000256" key="1">
    <source>
        <dbReference type="SAM" id="MobiDB-lite"/>
    </source>
</evidence>
<dbReference type="InterPro" id="IPR036637">
    <property type="entry name" value="Phosphohistidine_dom_sf"/>
</dbReference>
<dbReference type="Pfam" id="PF00391">
    <property type="entry name" value="PEP-utilizers"/>
    <property type="match status" value="1"/>
</dbReference>
<dbReference type="RefSeq" id="WP_318066810.1">
    <property type="nucleotide sequence ID" value="NZ_JAWONS010000329.1"/>
</dbReference>
<accession>A0ABU4GUH9</accession>
<comment type="caution">
    <text evidence="4">The sequence shown here is derived from an EMBL/GenBank/DDBJ whole genome shotgun (WGS) entry which is preliminary data.</text>
</comment>
<dbReference type="InterPro" id="IPR008279">
    <property type="entry name" value="PEP-util_enz_mobile_dom"/>
</dbReference>
<dbReference type="PANTHER" id="PTHR43615:SF1">
    <property type="entry name" value="PPDK_N DOMAIN-CONTAINING PROTEIN"/>
    <property type="match status" value="1"/>
</dbReference>
<dbReference type="InterPro" id="IPR013815">
    <property type="entry name" value="ATP_grasp_subdomain_1"/>
</dbReference>
<evidence type="ECO:0000259" key="2">
    <source>
        <dbReference type="Pfam" id="PF00391"/>
    </source>
</evidence>
<dbReference type="InterPro" id="IPR002192">
    <property type="entry name" value="PPDK_AMP/ATP-bd"/>
</dbReference>
<dbReference type="Proteomes" id="UP001276854">
    <property type="component" value="Unassembled WGS sequence"/>
</dbReference>
<gene>
    <name evidence="4" type="ORF">RZO55_24055</name>
</gene>
<evidence type="ECO:0000313" key="5">
    <source>
        <dbReference type="Proteomes" id="UP001276854"/>
    </source>
</evidence>